<protein>
    <submittedName>
        <fullName evidence="2">Uncharacterized protein</fullName>
    </submittedName>
</protein>
<keyword evidence="3" id="KW-1185">Reference proteome</keyword>
<sequence length="262" mass="28848">MKLSNFLVSSSAFALTYAASPSIWFTGDNRISGQIIKQTQKWNIPGDKVTGYYYGTQFFFSGTNEIGYYGPQPRPEGTTNHLAFSVFGYGPYSDHPNCSKSADGGPGVSCAIDFPWEYGKNYTTEVARTAQNDTDGSNRWTGTLIDDETGQRVVIGEYWTPQNYSLLTTGGNTFDELYTWEPTESKPCIPQNTYIGFYPVYHLTDGSTFTASIDNFANLNVLGDACARAANESNQQAYTIPGGFVFSNGVLNVEYEGHVKPL</sequence>
<gene>
    <name evidence="2" type="ORF">CANTADRAFT_26777</name>
</gene>
<organism evidence="2 3">
    <name type="scientific">Suhomyces tanzawaensis NRRL Y-17324</name>
    <dbReference type="NCBI Taxonomy" id="984487"/>
    <lineage>
        <taxon>Eukaryota</taxon>
        <taxon>Fungi</taxon>
        <taxon>Dikarya</taxon>
        <taxon>Ascomycota</taxon>
        <taxon>Saccharomycotina</taxon>
        <taxon>Pichiomycetes</taxon>
        <taxon>Debaryomycetaceae</taxon>
        <taxon>Suhomyces</taxon>
    </lineage>
</organism>
<dbReference type="EMBL" id="KV453913">
    <property type="protein sequence ID" value="ODV78861.1"/>
    <property type="molecule type" value="Genomic_DNA"/>
</dbReference>
<name>A0A1E4SH74_9ASCO</name>
<dbReference type="OrthoDB" id="5576763at2759"/>
<evidence type="ECO:0000256" key="1">
    <source>
        <dbReference type="SAM" id="SignalP"/>
    </source>
</evidence>
<evidence type="ECO:0000313" key="3">
    <source>
        <dbReference type="Proteomes" id="UP000094285"/>
    </source>
</evidence>
<reference evidence="3" key="1">
    <citation type="submission" date="2016-05" db="EMBL/GenBank/DDBJ databases">
        <title>Comparative genomics of biotechnologically important yeasts.</title>
        <authorList>
            <consortium name="DOE Joint Genome Institute"/>
            <person name="Riley R."/>
            <person name="Haridas S."/>
            <person name="Wolfe K.H."/>
            <person name="Lopes M.R."/>
            <person name="Hittinger C.T."/>
            <person name="Goker M."/>
            <person name="Salamov A."/>
            <person name="Wisecaver J."/>
            <person name="Long T.M."/>
            <person name="Aerts A.L."/>
            <person name="Barry K."/>
            <person name="Choi C."/>
            <person name="Clum A."/>
            <person name="Coughlan A.Y."/>
            <person name="Deshpande S."/>
            <person name="Douglass A.P."/>
            <person name="Hanson S.J."/>
            <person name="Klenk H.-P."/>
            <person name="Labutti K."/>
            <person name="Lapidus A."/>
            <person name="Lindquist E."/>
            <person name="Lipzen A."/>
            <person name="Meier-Kolthoff J.P."/>
            <person name="Ohm R.A."/>
            <person name="Otillar R.P."/>
            <person name="Pangilinan J."/>
            <person name="Peng Y."/>
            <person name="Rokas A."/>
            <person name="Rosa C.A."/>
            <person name="Scheuner C."/>
            <person name="Sibirny A.A."/>
            <person name="Slot J.C."/>
            <person name="Stielow J.B."/>
            <person name="Sun H."/>
            <person name="Kurtzman C.P."/>
            <person name="Blackwell M."/>
            <person name="Grigoriev I.V."/>
            <person name="Jeffries T.W."/>
        </authorList>
    </citation>
    <scope>NUCLEOTIDE SEQUENCE [LARGE SCALE GENOMIC DNA]</scope>
    <source>
        <strain evidence="3">NRRL Y-17324</strain>
    </source>
</reference>
<dbReference type="RefSeq" id="XP_020063983.1">
    <property type="nucleotide sequence ID" value="XM_020207881.1"/>
</dbReference>
<proteinExistence type="predicted"/>
<dbReference type="Proteomes" id="UP000094285">
    <property type="component" value="Unassembled WGS sequence"/>
</dbReference>
<dbReference type="AlphaFoldDB" id="A0A1E4SH74"/>
<accession>A0A1E4SH74</accession>
<keyword evidence="1" id="KW-0732">Signal</keyword>
<dbReference type="GeneID" id="30982018"/>
<feature type="signal peptide" evidence="1">
    <location>
        <begin position="1"/>
        <end position="18"/>
    </location>
</feature>
<evidence type="ECO:0000313" key="2">
    <source>
        <dbReference type="EMBL" id="ODV78861.1"/>
    </source>
</evidence>
<dbReference type="STRING" id="984487.A0A1E4SH74"/>
<feature type="chain" id="PRO_5009162819" evidence="1">
    <location>
        <begin position="19"/>
        <end position="262"/>
    </location>
</feature>